<accession>A0A9D2S8N4</accession>
<sequence length="156" mass="17525">MVDEIFAEQKQPVDCGGKFRLYRSEINLLELIGSCPDANVSELSARSAVTKSAVTQISVKLCEKGLIETYKSPHNKKEKYFRLTPAGLEAKAQYEEMNKQAAAKMRSYLCALSIEEKKTIMDFIRAAKEYMPAYSFACSHADDQKAPCLAAHEKEF</sequence>
<dbReference type="PANTHER" id="PTHR35790">
    <property type="entry name" value="HTH-TYPE TRANSCRIPTIONAL REGULATOR PCHR"/>
    <property type="match status" value="1"/>
</dbReference>
<evidence type="ECO:0000259" key="4">
    <source>
        <dbReference type="PROSITE" id="PS50995"/>
    </source>
</evidence>
<dbReference type="InterPro" id="IPR036388">
    <property type="entry name" value="WH-like_DNA-bd_sf"/>
</dbReference>
<evidence type="ECO:0000313" key="5">
    <source>
        <dbReference type="EMBL" id="HJB74757.1"/>
    </source>
</evidence>
<evidence type="ECO:0000256" key="1">
    <source>
        <dbReference type="ARBA" id="ARBA00023015"/>
    </source>
</evidence>
<dbReference type="AlphaFoldDB" id="A0A9D2S8N4"/>
<dbReference type="PROSITE" id="PS50995">
    <property type="entry name" value="HTH_MARR_2"/>
    <property type="match status" value="1"/>
</dbReference>
<evidence type="ECO:0000256" key="2">
    <source>
        <dbReference type="ARBA" id="ARBA00023125"/>
    </source>
</evidence>
<dbReference type="GO" id="GO:0003677">
    <property type="term" value="F:DNA binding"/>
    <property type="evidence" value="ECO:0007669"/>
    <property type="project" value="UniProtKB-KW"/>
</dbReference>
<keyword evidence="2" id="KW-0238">DNA-binding</keyword>
<dbReference type="Gene3D" id="1.10.10.10">
    <property type="entry name" value="Winged helix-like DNA-binding domain superfamily/Winged helix DNA-binding domain"/>
    <property type="match status" value="1"/>
</dbReference>
<dbReference type="SMART" id="SM00347">
    <property type="entry name" value="HTH_MARR"/>
    <property type="match status" value="1"/>
</dbReference>
<evidence type="ECO:0000313" key="6">
    <source>
        <dbReference type="Proteomes" id="UP000823877"/>
    </source>
</evidence>
<dbReference type="Proteomes" id="UP000823877">
    <property type="component" value="Unassembled WGS sequence"/>
</dbReference>
<comment type="caution">
    <text evidence="5">The sequence shown here is derived from an EMBL/GenBank/DDBJ whole genome shotgun (WGS) entry which is preliminary data.</text>
</comment>
<reference evidence="5" key="2">
    <citation type="submission" date="2021-04" db="EMBL/GenBank/DDBJ databases">
        <authorList>
            <person name="Gilroy R."/>
        </authorList>
    </citation>
    <scope>NUCLEOTIDE SEQUENCE</scope>
    <source>
        <strain evidence="5">CHK188-16595</strain>
    </source>
</reference>
<name>A0A9D2S8N4_9FIRM</name>
<keyword evidence="3" id="KW-0804">Transcription</keyword>
<dbReference type="GO" id="GO:0003700">
    <property type="term" value="F:DNA-binding transcription factor activity"/>
    <property type="evidence" value="ECO:0007669"/>
    <property type="project" value="InterPro"/>
</dbReference>
<dbReference type="EMBL" id="DWXN01000008">
    <property type="protein sequence ID" value="HJB74757.1"/>
    <property type="molecule type" value="Genomic_DNA"/>
</dbReference>
<dbReference type="InterPro" id="IPR036390">
    <property type="entry name" value="WH_DNA-bd_sf"/>
</dbReference>
<proteinExistence type="predicted"/>
<organism evidence="5 6">
    <name type="scientific">Candidatus Eubacterium faecale</name>
    <dbReference type="NCBI Taxonomy" id="2838568"/>
    <lineage>
        <taxon>Bacteria</taxon>
        <taxon>Bacillati</taxon>
        <taxon>Bacillota</taxon>
        <taxon>Clostridia</taxon>
        <taxon>Eubacteriales</taxon>
        <taxon>Eubacteriaceae</taxon>
        <taxon>Eubacterium</taxon>
    </lineage>
</organism>
<dbReference type="Pfam" id="PF01047">
    <property type="entry name" value="MarR"/>
    <property type="match status" value="1"/>
</dbReference>
<dbReference type="InterPro" id="IPR000835">
    <property type="entry name" value="HTH_MarR-typ"/>
</dbReference>
<keyword evidence="1" id="KW-0805">Transcription regulation</keyword>
<evidence type="ECO:0000256" key="3">
    <source>
        <dbReference type="ARBA" id="ARBA00023163"/>
    </source>
</evidence>
<gene>
    <name evidence="5" type="ORF">IAA37_03690</name>
</gene>
<feature type="domain" description="HTH marR-type" evidence="4">
    <location>
        <begin position="1"/>
        <end position="129"/>
    </location>
</feature>
<dbReference type="PANTHER" id="PTHR35790:SF4">
    <property type="entry name" value="HTH-TYPE TRANSCRIPTIONAL REGULATOR PCHR"/>
    <property type="match status" value="1"/>
</dbReference>
<dbReference type="InterPro" id="IPR052067">
    <property type="entry name" value="Metal_resp_HTH_trans_reg"/>
</dbReference>
<reference evidence="5" key="1">
    <citation type="journal article" date="2021" name="PeerJ">
        <title>Extensive microbial diversity within the chicken gut microbiome revealed by metagenomics and culture.</title>
        <authorList>
            <person name="Gilroy R."/>
            <person name="Ravi A."/>
            <person name="Getino M."/>
            <person name="Pursley I."/>
            <person name="Horton D.L."/>
            <person name="Alikhan N.F."/>
            <person name="Baker D."/>
            <person name="Gharbi K."/>
            <person name="Hall N."/>
            <person name="Watson M."/>
            <person name="Adriaenssens E.M."/>
            <person name="Foster-Nyarko E."/>
            <person name="Jarju S."/>
            <person name="Secka A."/>
            <person name="Antonio M."/>
            <person name="Oren A."/>
            <person name="Chaudhuri R.R."/>
            <person name="La Ragione R."/>
            <person name="Hildebrand F."/>
            <person name="Pallen M.J."/>
        </authorList>
    </citation>
    <scope>NUCLEOTIDE SEQUENCE</scope>
    <source>
        <strain evidence="5">CHK188-16595</strain>
    </source>
</reference>
<protein>
    <submittedName>
        <fullName evidence="5">MarR family transcriptional regulator</fullName>
    </submittedName>
</protein>
<dbReference type="SUPFAM" id="SSF46785">
    <property type="entry name" value="Winged helix' DNA-binding domain"/>
    <property type="match status" value="1"/>
</dbReference>